<comment type="caution">
    <text evidence="2">The sequence shown here is derived from an EMBL/GenBank/DDBJ whole genome shotgun (WGS) entry which is preliminary data.</text>
</comment>
<evidence type="ECO:0000259" key="1">
    <source>
        <dbReference type="SMART" id="SM00327"/>
    </source>
</evidence>
<dbReference type="OrthoDB" id="2142040at2759"/>
<sequence length="363" mass="41877">MLNDRIATCDAFVILFKRTHILSKSKRSNFKFITSNGSELYLAETRRIIQIAVGMDSRNPQKPSSPPPSYESVVNDSRLSYQPTNWNFPQPSEESLPGLDEFVRRYEINPTFAERLRKLKGYEIVFICDDSGSMTAPLGTNINPYEQQRTRWDELKQTVSIVVDLASVFDPDGVDVYFLNREPMLHVRNSSELETIFALEPEGSTPIVPVFRQVLHDKRNQIYERNLLILLATDGVPTDEREQSDVRTLEHVLRNERRPINQIPVTIIACTDDDNSMSYLNNWDKQIPNLDVVDDYQSERKEIQACQGRDFPFGFGDYVVKILMGGIDSFFDQLDEKKVTLNSPQQWNSEIYNPFHGNYPTYS</sequence>
<dbReference type="AlphaFoldDB" id="A0A814VTV0"/>
<reference evidence="2" key="1">
    <citation type="submission" date="2021-02" db="EMBL/GenBank/DDBJ databases">
        <authorList>
            <person name="Nowell W R."/>
        </authorList>
    </citation>
    <scope>NUCLEOTIDE SEQUENCE</scope>
</reference>
<name>A0A814VTV0_ADIRI</name>
<feature type="domain" description="VWFA" evidence="1">
    <location>
        <begin position="121"/>
        <end position="311"/>
    </location>
</feature>
<dbReference type="InterPro" id="IPR002035">
    <property type="entry name" value="VWF_A"/>
</dbReference>
<dbReference type="SMART" id="SM00327">
    <property type="entry name" value="VWA"/>
    <property type="match status" value="1"/>
</dbReference>
<evidence type="ECO:0000313" key="3">
    <source>
        <dbReference type="Proteomes" id="UP000663852"/>
    </source>
</evidence>
<dbReference type="Proteomes" id="UP000663852">
    <property type="component" value="Unassembled WGS sequence"/>
</dbReference>
<dbReference type="PANTHER" id="PTHR34706:SF1">
    <property type="entry name" value="VWFA DOMAIN-CONTAINING PROTEIN"/>
    <property type="match status" value="1"/>
</dbReference>
<organism evidence="2 3">
    <name type="scientific">Adineta ricciae</name>
    <name type="common">Rotifer</name>
    <dbReference type="NCBI Taxonomy" id="249248"/>
    <lineage>
        <taxon>Eukaryota</taxon>
        <taxon>Metazoa</taxon>
        <taxon>Spiralia</taxon>
        <taxon>Gnathifera</taxon>
        <taxon>Rotifera</taxon>
        <taxon>Eurotatoria</taxon>
        <taxon>Bdelloidea</taxon>
        <taxon>Adinetida</taxon>
        <taxon>Adinetidae</taxon>
        <taxon>Adineta</taxon>
    </lineage>
</organism>
<proteinExistence type="predicted"/>
<dbReference type="SUPFAM" id="SSF53300">
    <property type="entry name" value="vWA-like"/>
    <property type="match status" value="1"/>
</dbReference>
<dbReference type="InterPro" id="IPR036465">
    <property type="entry name" value="vWFA_dom_sf"/>
</dbReference>
<protein>
    <recommendedName>
        <fullName evidence="1">VWFA domain-containing protein</fullName>
    </recommendedName>
</protein>
<dbReference type="PANTHER" id="PTHR34706">
    <property type="entry name" value="SLR1338 PROTEIN"/>
    <property type="match status" value="1"/>
</dbReference>
<dbReference type="Gene3D" id="3.40.50.410">
    <property type="entry name" value="von Willebrand factor, type A domain"/>
    <property type="match status" value="1"/>
</dbReference>
<gene>
    <name evidence="2" type="ORF">EDS130_LOCUS24908</name>
</gene>
<accession>A0A814VTV0</accession>
<dbReference type="EMBL" id="CAJNOJ010000143">
    <property type="protein sequence ID" value="CAF1192743.1"/>
    <property type="molecule type" value="Genomic_DNA"/>
</dbReference>
<evidence type="ECO:0000313" key="2">
    <source>
        <dbReference type="EMBL" id="CAF1192743.1"/>
    </source>
</evidence>